<dbReference type="GO" id="GO:0006776">
    <property type="term" value="P:vitamin A metabolic process"/>
    <property type="evidence" value="ECO:0007669"/>
    <property type="project" value="TreeGrafter"/>
</dbReference>
<sequence>MLDSLTFLFEKFFLFSNFNIFKCLWQEKQESAVKCPVLRRGDLLEVQRTLFIHYGIYLGDNRVAHLMPDIMTVLTNDKQLIKPVVTNKRLILGCIYRNASIRVDSVEDFAYGAQIMVNDMDVKMKCQALASEEVARRAEKLVGDIPYSLLWNNCEHFVTYCRYGTPVSQQTEKFCDCLKTIIRDQRSVALTVGIGVMYIIHAVYFVILNHVPKIGEGRVAHFLPDILPVCTKEKSIVEQVVTNERLILGVLAKAASVRVDSLADFAFGDQIQVNKTDSMVSVRPLNGQKVAQRAEKLIGSFFYSLL</sequence>
<dbReference type="Gene3D" id="3.90.1720.10">
    <property type="entry name" value="endopeptidase domain like (from Nostoc punctiforme)"/>
    <property type="match status" value="2"/>
</dbReference>
<evidence type="ECO:0000313" key="6">
    <source>
        <dbReference type="Proteomes" id="UP000290572"/>
    </source>
</evidence>
<evidence type="ECO:0000259" key="3">
    <source>
        <dbReference type="PROSITE" id="PS51934"/>
    </source>
</evidence>
<dbReference type="Proteomes" id="UP000290572">
    <property type="component" value="Unassembled WGS sequence"/>
</dbReference>
<keyword evidence="2" id="KW-0472">Membrane</keyword>
<feature type="domain" description="LRAT" evidence="3">
    <location>
        <begin position="199"/>
        <end position="306"/>
    </location>
</feature>
<keyword evidence="5" id="KW-0808">Transferase</keyword>
<keyword evidence="6" id="KW-1185">Reference proteome</keyword>
<dbReference type="STRING" id="84645.A0A498LXM8"/>
<gene>
    <name evidence="5" type="ORF">ROHU_029659</name>
    <name evidence="4" type="ORF">ROHU_032720</name>
</gene>
<dbReference type="AlphaFoldDB" id="A0A498LXM8"/>
<dbReference type="EMBL" id="QBIY01013361">
    <property type="protein sequence ID" value="RXN06611.1"/>
    <property type="molecule type" value="Genomic_DNA"/>
</dbReference>
<evidence type="ECO:0000313" key="4">
    <source>
        <dbReference type="EMBL" id="RXN06611.1"/>
    </source>
</evidence>
<reference evidence="5 6" key="1">
    <citation type="submission" date="2018-03" db="EMBL/GenBank/DDBJ databases">
        <title>Draft genome sequence of Rohu Carp (Labeo rohita).</title>
        <authorList>
            <person name="Das P."/>
            <person name="Kushwaha B."/>
            <person name="Joshi C.G."/>
            <person name="Kumar D."/>
            <person name="Nagpure N.S."/>
            <person name="Sahoo L."/>
            <person name="Das S.P."/>
            <person name="Bit A."/>
            <person name="Patnaik S."/>
            <person name="Meher P.K."/>
            <person name="Jayasankar P."/>
            <person name="Koringa P.G."/>
            <person name="Patel N.V."/>
            <person name="Hinsu A.T."/>
            <person name="Kumar R."/>
            <person name="Pandey M."/>
            <person name="Agarwal S."/>
            <person name="Srivastava S."/>
            <person name="Singh M."/>
            <person name="Iquebal M.A."/>
            <person name="Jaiswal S."/>
            <person name="Angadi U.B."/>
            <person name="Kumar N."/>
            <person name="Raza M."/>
            <person name="Shah T.M."/>
            <person name="Rai A."/>
            <person name="Jena J.K."/>
        </authorList>
    </citation>
    <scope>NUCLEOTIDE SEQUENCE [LARGE SCALE GENOMIC DNA]</scope>
    <source>
        <strain evidence="5">DASCIFA01</strain>
        <tissue evidence="5">Testis</tissue>
    </source>
</reference>
<proteinExistence type="predicted"/>
<protein>
    <submittedName>
        <fullName evidence="5">Lecithin retinol acyltransferase-like protein</fullName>
    </submittedName>
</protein>
<dbReference type="PANTHER" id="PTHR46678:SF1">
    <property type="entry name" value="LECITHIN RETINOL ACYLTRANSFERASE"/>
    <property type="match status" value="1"/>
</dbReference>
<dbReference type="InterPro" id="IPR042288">
    <property type="entry name" value="LRAT"/>
</dbReference>
<dbReference type="PANTHER" id="PTHR46678">
    <property type="entry name" value="LECITHIN RETINOL ACYLTRANSFERASE"/>
    <property type="match status" value="1"/>
</dbReference>
<dbReference type="GO" id="GO:0042572">
    <property type="term" value="P:retinol metabolic process"/>
    <property type="evidence" value="ECO:0007669"/>
    <property type="project" value="InterPro"/>
</dbReference>
<feature type="domain" description="LRAT" evidence="3">
    <location>
        <begin position="43"/>
        <end position="170"/>
    </location>
</feature>
<name>A0A498LXM8_LABRO</name>
<dbReference type="InterPro" id="IPR007053">
    <property type="entry name" value="LRAT_dom"/>
</dbReference>
<dbReference type="GO" id="GO:0047173">
    <property type="term" value="F:phosphatidylcholine-retinol O-acyltransferase activity"/>
    <property type="evidence" value="ECO:0007669"/>
    <property type="project" value="InterPro"/>
</dbReference>
<keyword evidence="5" id="KW-0012">Acyltransferase</keyword>
<organism evidence="5 6">
    <name type="scientific">Labeo rohita</name>
    <name type="common">Indian major carp</name>
    <name type="synonym">Cyprinus rohita</name>
    <dbReference type="NCBI Taxonomy" id="84645"/>
    <lineage>
        <taxon>Eukaryota</taxon>
        <taxon>Metazoa</taxon>
        <taxon>Chordata</taxon>
        <taxon>Craniata</taxon>
        <taxon>Vertebrata</taxon>
        <taxon>Euteleostomi</taxon>
        <taxon>Actinopterygii</taxon>
        <taxon>Neopterygii</taxon>
        <taxon>Teleostei</taxon>
        <taxon>Ostariophysi</taxon>
        <taxon>Cypriniformes</taxon>
        <taxon>Cyprinidae</taxon>
        <taxon>Labeoninae</taxon>
        <taxon>Labeonini</taxon>
        <taxon>Labeo</taxon>
    </lineage>
</organism>
<keyword evidence="2" id="KW-1133">Transmembrane helix</keyword>
<dbReference type="PROSITE" id="PS51934">
    <property type="entry name" value="LRAT"/>
    <property type="match status" value="2"/>
</dbReference>
<dbReference type="GO" id="GO:0005791">
    <property type="term" value="C:rough endoplasmic reticulum"/>
    <property type="evidence" value="ECO:0007669"/>
    <property type="project" value="TreeGrafter"/>
</dbReference>
<dbReference type="EMBL" id="QBIY01013072">
    <property type="protein sequence ID" value="RXN12313.1"/>
    <property type="molecule type" value="Genomic_DNA"/>
</dbReference>
<comment type="caution">
    <text evidence="5">The sequence shown here is derived from an EMBL/GenBank/DDBJ whole genome shotgun (WGS) entry which is preliminary data.</text>
</comment>
<dbReference type="Pfam" id="PF04970">
    <property type="entry name" value="LRAT"/>
    <property type="match status" value="2"/>
</dbReference>
<feature type="transmembrane region" description="Helical" evidence="2">
    <location>
        <begin position="188"/>
        <end position="208"/>
    </location>
</feature>
<feature type="active site" description="Acyl-thioester intermediate" evidence="1">
    <location>
        <position position="154"/>
    </location>
</feature>
<accession>A0A498LXM8</accession>
<evidence type="ECO:0000256" key="1">
    <source>
        <dbReference type="PIRSR" id="PIRSR642288-1"/>
    </source>
</evidence>
<evidence type="ECO:0000313" key="5">
    <source>
        <dbReference type="EMBL" id="RXN12313.1"/>
    </source>
</evidence>
<evidence type="ECO:0000256" key="2">
    <source>
        <dbReference type="SAM" id="Phobius"/>
    </source>
</evidence>
<keyword evidence="2" id="KW-0812">Transmembrane</keyword>